<dbReference type="PANTHER" id="PTHR33099">
    <property type="entry name" value="FE2OG DIOXYGENASE DOMAIN-CONTAINING PROTEIN"/>
    <property type="match status" value="1"/>
</dbReference>
<organism evidence="1 2">
    <name type="scientific">Cercophora samala</name>
    <dbReference type="NCBI Taxonomy" id="330535"/>
    <lineage>
        <taxon>Eukaryota</taxon>
        <taxon>Fungi</taxon>
        <taxon>Dikarya</taxon>
        <taxon>Ascomycota</taxon>
        <taxon>Pezizomycotina</taxon>
        <taxon>Sordariomycetes</taxon>
        <taxon>Sordariomycetidae</taxon>
        <taxon>Sordariales</taxon>
        <taxon>Lasiosphaeriaceae</taxon>
        <taxon>Cercophora</taxon>
    </lineage>
</organism>
<accession>A0AA40D8K6</accession>
<dbReference type="AlphaFoldDB" id="A0AA40D8K6"/>
<evidence type="ECO:0000313" key="1">
    <source>
        <dbReference type="EMBL" id="KAK0664528.1"/>
    </source>
</evidence>
<name>A0AA40D8K6_9PEZI</name>
<dbReference type="Proteomes" id="UP001174997">
    <property type="component" value="Unassembled WGS sequence"/>
</dbReference>
<comment type="caution">
    <text evidence="1">The sequence shown here is derived from an EMBL/GenBank/DDBJ whole genome shotgun (WGS) entry which is preliminary data.</text>
</comment>
<sequence length="1037" mass="118097">MADNTTIKKDILDALDLVTPSGYFATCGTLTYDDVDSRPPKRGLSALGILAEPLYTEMIDGTIDEYCEEHNVQNQRHGGQTTFALDPSLFSLQNQRWNEYVQHKLCPQVAKELGIASEVPVRAEIREMLLSKAGTVELKATSPDTTLGHFGTMVICLPTDPYMHHGGDMIFKHRGEKVVYNPSRMSPNLRPSYAAWYSDVPFECLPITEGSRCMLVYTLAVDEEDQASKLLAAELPHQDTTPLRNALAQWQSTLSTPGSMDCIYHIVGPVDPTVKRNHRPKYVSINDLKGKESAQGRRLAEIINQEDSPFDMFFTTLRRTQSGMCEYDKALEYARMLLHRVRGEEEISLSVKEIFDTEPNIHGQPKTFHPLVDVEEAQEEFVNISTLEGEPLLRSAASKLENANILQESGFEYGHKSEEFYHESKGTYGPRAKQTFHVSAIVLVPRQSLVRFFLRHEDPCWKPPQHRSRGKARRWSEAFKPLLLYFARSMFHGQNWPFFAESFSRLCKAWLWYITDRVPVEPDAWQVAFDKEWGPKPLKHDDIPKPAEFIHILHATLCVGRPDLFEEVCRENVAQSDGTPVWFFTWLRQWVDDETANNAGERFEQIKPGLSVILTHELGWEMEKRVHAIEAFAPDSRGSDSIPGLSPWIMDTLRGCIEDMVPDTLKDEPLGEADAKAFVELCEYLPPDNVLDFFSNIVLKVLPPSDHSPAIYITFLKYICHQIVSGESRTRHDDLPVPASTFRALYKVIIEALLDTIDLAQMKGHTDDDRREKEHMYGGLHTPKYITSVEFDDLVTVWLFMQTAHMDEAIEHLGPMLAKVAHIGRPVANETDKALSEDVWEVKWKTIQCNLQPGESMYPRSPYIQFHEKLMAALPHIPLDQFEKLWFPWLESVVTKGPKMSKPPDATPDSEFVQRLLGMRQRHVEMAAGLFKSFLTRLVGVGCGRDLRAQKAHRVIVGEFGSFHPALSSLLGPQMWYDIVNARPEGIYEDAYAPAGPKPENGFVSVTPVVLGKRKDRRLMAKVSRRKRRREYNSWPV</sequence>
<dbReference type="EMBL" id="JAULSY010000120">
    <property type="protein sequence ID" value="KAK0664528.1"/>
    <property type="molecule type" value="Genomic_DNA"/>
</dbReference>
<protein>
    <submittedName>
        <fullName evidence="1">Uncharacterized protein</fullName>
    </submittedName>
</protein>
<dbReference type="PANTHER" id="PTHR33099:SF7">
    <property type="entry name" value="MYND-TYPE DOMAIN-CONTAINING PROTEIN"/>
    <property type="match status" value="1"/>
</dbReference>
<evidence type="ECO:0000313" key="2">
    <source>
        <dbReference type="Proteomes" id="UP001174997"/>
    </source>
</evidence>
<proteinExistence type="predicted"/>
<reference evidence="1" key="1">
    <citation type="submission" date="2023-06" db="EMBL/GenBank/DDBJ databases">
        <title>Genome-scale phylogeny and comparative genomics of the fungal order Sordariales.</title>
        <authorList>
            <consortium name="Lawrence Berkeley National Laboratory"/>
            <person name="Hensen N."/>
            <person name="Bonometti L."/>
            <person name="Westerberg I."/>
            <person name="Brannstrom I.O."/>
            <person name="Guillou S."/>
            <person name="Cros-Aarteil S."/>
            <person name="Calhoun S."/>
            <person name="Haridas S."/>
            <person name="Kuo A."/>
            <person name="Mondo S."/>
            <person name="Pangilinan J."/>
            <person name="Riley R."/>
            <person name="Labutti K."/>
            <person name="Andreopoulos B."/>
            <person name="Lipzen A."/>
            <person name="Chen C."/>
            <person name="Yanf M."/>
            <person name="Daum C."/>
            <person name="Ng V."/>
            <person name="Clum A."/>
            <person name="Steindorff A."/>
            <person name="Ohm R."/>
            <person name="Martin F."/>
            <person name="Silar P."/>
            <person name="Natvig D."/>
            <person name="Lalanne C."/>
            <person name="Gautier V."/>
            <person name="Ament-Velasquez S.L."/>
            <person name="Kruys A."/>
            <person name="Hutchinson M.I."/>
            <person name="Powell A.J."/>
            <person name="Barry K."/>
            <person name="Miller A.N."/>
            <person name="Grigoriev I.V."/>
            <person name="Debuchy R."/>
            <person name="Gladieux P."/>
            <person name="Thoren M.H."/>
            <person name="Johannesson H."/>
        </authorList>
    </citation>
    <scope>NUCLEOTIDE SEQUENCE</scope>
    <source>
        <strain evidence="1">CBS 307.81</strain>
    </source>
</reference>
<gene>
    <name evidence="1" type="ORF">QBC41DRAFT_349929</name>
</gene>
<keyword evidence="2" id="KW-1185">Reference proteome</keyword>